<reference evidence="1" key="1">
    <citation type="submission" date="2013-07" db="EMBL/GenBank/DDBJ databases">
        <title>The genome of Eucalyptus grandis.</title>
        <authorList>
            <person name="Schmutz J."/>
            <person name="Hayes R."/>
            <person name="Myburg A."/>
            <person name="Tuskan G."/>
            <person name="Grattapaglia D."/>
            <person name="Rokhsar D.S."/>
        </authorList>
    </citation>
    <scope>NUCLEOTIDE SEQUENCE</scope>
    <source>
        <tissue evidence="1">Leaf extractions</tissue>
    </source>
</reference>
<gene>
    <name evidence="1" type="ORF">EUGRSUZ_I00212</name>
</gene>
<accession>A0A059AK72</accession>
<dbReference type="Gramene" id="KCW54233">
    <property type="protein sequence ID" value="KCW54233"/>
    <property type="gene ID" value="EUGRSUZ_I00212"/>
</dbReference>
<protein>
    <submittedName>
        <fullName evidence="1">Uncharacterized protein</fullName>
    </submittedName>
</protein>
<dbReference type="EMBL" id="KK198761">
    <property type="protein sequence ID" value="KCW54233.1"/>
    <property type="molecule type" value="Genomic_DNA"/>
</dbReference>
<proteinExistence type="predicted"/>
<name>A0A059AK72_EUCGR</name>
<evidence type="ECO:0000313" key="1">
    <source>
        <dbReference type="EMBL" id="KCW54233.1"/>
    </source>
</evidence>
<sequence length="76" mass="8850">MLKLSLAHNKSRTHNISYDVEPFEKNIIFEREGKHIQLRRLVVYLVCSNSTQLATPNIHYASKIQLDETQSINLLK</sequence>
<dbReference type="AlphaFoldDB" id="A0A059AK72"/>
<dbReference type="InParanoid" id="A0A059AK72"/>
<organism evidence="1">
    <name type="scientific">Eucalyptus grandis</name>
    <name type="common">Flooded gum</name>
    <dbReference type="NCBI Taxonomy" id="71139"/>
    <lineage>
        <taxon>Eukaryota</taxon>
        <taxon>Viridiplantae</taxon>
        <taxon>Streptophyta</taxon>
        <taxon>Embryophyta</taxon>
        <taxon>Tracheophyta</taxon>
        <taxon>Spermatophyta</taxon>
        <taxon>Magnoliopsida</taxon>
        <taxon>eudicotyledons</taxon>
        <taxon>Gunneridae</taxon>
        <taxon>Pentapetalae</taxon>
        <taxon>rosids</taxon>
        <taxon>malvids</taxon>
        <taxon>Myrtales</taxon>
        <taxon>Myrtaceae</taxon>
        <taxon>Myrtoideae</taxon>
        <taxon>Eucalypteae</taxon>
        <taxon>Eucalyptus</taxon>
    </lineage>
</organism>